<evidence type="ECO:0000256" key="1">
    <source>
        <dbReference type="ARBA" id="ARBA00022737"/>
    </source>
</evidence>
<evidence type="ECO:0000256" key="2">
    <source>
        <dbReference type="ARBA" id="ARBA00023043"/>
    </source>
</evidence>
<evidence type="ECO:0000256" key="5">
    <source>
        <dbReference type="SAM" id="MobiDB-lite"/>
    </source>
</evidence>
<feature type="compositionally biased region" description="Polar residues" evidence="5">
    <location>
        <begin position="275"/>
        <end position="286"/>
    </location>
</feature>
<feature type="compositionally biased region" description="Low complexity" evidence="5">
    <location>
        <begin position="228"/>
        <end position="246"/>
    </location>
</feature>
<keyword evidence="4" id="KW-0175">Coiled coil</keyword>
<accession>A0A077X313</accession>
<name>A0A077X313_9FUNG</name>
<feature type="region of interest" description="Disordered" evidence="5">
    <location>
        <begin position="110"/>
        <end position="306"/>
    </location>
</feature>
<feature type="region of interest" description="Disordered" evidence="5">
    <location>
        <begin position="1"/>
        <end position="29"/>
    </location>
</feature>
<gene>
    <name evidence="6" type="ORF">LRAMOSA06411</name>
</gene>
<organism evidence="6">
    <name type="scientific">Lichtheimia ramosa</name>
    <dbReference type="NCBI Taxonomy" id="688394"/>
    <lineage>
        <taxon>Eukaryota</taxon>
        <taxon>Fungi</taxon>
        <taxon>Fungi incertae sedis</taxon>
        <taxon>Mucoromycota</taxon>
        <taxon>Mucoromycotina</taxon>
        <taxon>Mucoromycetes</taxon>
        <taxon>Mucorales</taxon>
        <taxon>Lichtheimiaceae</taxon>
        <taxon>Lichtheimia</taxon>
    </lineage>
</organism>
<dbReference type="PROSITE" id="PS50297">
    <property type="entry name" value="ANK_REP_REGION"/>
    <property type="match status" value="1"/>
</dbReference>
<dbReference type="PROSITE" id="PS50088">
    <property type="entry name" value="ANK_REPEAT"/>
    <property type="match status" value="1"/>
</dbReference>
<feature type="region of interest" description="Disordered" evidence="5">
    <location>
        <begin position="570"/>
        <end position="589"/>
    </location>
</feature>
<sequence>MDDIDHSLGRMHLSSNSSSNNSTASEPLAPSARECLVQTISQVNDDSLRQQLKVDLNRLLTDHDRLVTMIQQHAQTLEAENDQLKGVVKDQQQRYEKAVREMQFFKKRFDALSKAQQQQQQQHRQSMSSDSPSEVSSSGGSHIQAQLPPATPSINGTSTAATPLPPPPNTPLPAPPPAGVNFPLTPTSPQPSLSIHSDNNPSLRPSRSSSSSNTSSHLQHYQAYWNHSNTSPSGASFTSSSSSTGSLRHHAPPPLHSSTSLDPSFESSRFLRHNPSISSASTSSGYPLSPTQSISSTTTSTATNPMILQRRVDPLMFGGSDALWDTIAKSQGSDFTVEKIITNFLRRGGSPNTAKQSPTNQNVKYGYGMIHALIVTKTAGALDLLLQQGANPNAMTLSDEDKDKVTPCYLAAKVGWLPGLQRLVQAGGDLVQARGEGCNKTALHVAAECGHLAVVEFIVGYTEGALNHLVDTHLGATALHYACHTAHVELVTFLVRSCHIAVTHADRRGEQPIHWAARAGRLEIVALLIERFGCDVNAYISKHVPTPLEVAKSAGHKRVVEYLKSHGGLSSKKVDKKREEERIKKSSPTLHLQSTLAMNGLLGGDL</sequence>
<feature type="compositionally biased region" description="Low complexity" evidence="5">
    <location>
        <begin position="116"/>
        <end position="141"/>
    </location>
</feature>
<feature type="repeat" description="ANK" evidence="3">
    <location>
        <begin position="508"/>
        <end position="531"/>
    </location>
</feature>
<keyword evidence="1" id="KW-0677">Repeat</keyword>
<dbReference type="OrthoDB" id="426293at2759"/>
<dbReference type="InterPro" id="IPR002110">
    <property type="entry name" value="Ankyrin_rpt"/>
</dbReference>
<feature type="compositionally biased region" description="Low complexity" evidence="5">
    <location>
        <begin position="289"/>
        <end position="303"/>
    </location>
</feature>
<reference evidence="6" key="1">
    <citation type="journal article" date="2014" name="Genome Announc.">
        <title>De novo whole-genome sequence and genome annotation of Lichtheimia ramosa.</title>
        <authorList>
            <person name="Linde J."/>
            <person name="Schwartze V."/>
            <person name="Binder U."/>
            <person name="Lass-Florl C."/>
            <person name="Voigt K."/>
            <person name="Horn F."/>
        </authorList>
    </citation>
    <scope>NUCLEOTIDE SEQUENCE</scope>
    <source>
        <strain evidence="6">JMRC FSU:6197</strain>
    </source>
</reference>
<evidence type="ECO:0000313" key="6">
    <source>
        <dbReference type="EMBL" id="CDS14241.1"/>
    </source>
</evidence>
<dbReference type="PANTHER" id="PTHR24198:SF194">
    <property type="entry name" value="INVERSIN-A"/>
    <property type="match status" value="1"/>
</dbReference>
<evidence type="ECO:0000256" key="4">
    <source>
        <dbReference type="SAM" id="Coils"/>
    </source>
</evidence>
<dbReference type="PANTHER" id="PTHR24198">
    <property type="entry name" value="ANKYRIN REPEAT AND PROTEIN KINASE DOMAIN-CONTAINING PROTEIN"/>
    <property type="match status" value="1"/>
</dbReference>
<dbReference type="Pfam" id="PF12796">
    <property type="entry name" value="Ank_2"/>
    <property type="match status" value="2"/>
</dbReference>
<feature type="compositionally biased region" description="Polar residues" evidence="5">
    <location>
        <begin position="256"/>
        <end position="267"/>
    </location>
</feature>
<evidence type="ECO:0000256" key="3">
    <source>
        <dbReference type="PROSITE-ProRule" id="PRU00023"/>
    </source>
</evidence>
<keyword evidence="2 3" id="KW-0040">ANK repeat</keyword>
<feature type="compositionally biased region" description="Basic and acidic residues" evidence="5">
    <location>
        <begin position="572"/>
        <end position="584"/>
    </location>
</feature>
<proteinExistence type="predicted"/>
<feature type="compositionally biased region" description="Low complexity" evidence="5">
    <location>
        <begin position="183"/>
        <end position="216"/>
    </location>
</feature>
<feature type="coiled-coil region" evidence="4">
    <location>
        <begin position="74"/>
        <end position="108"/>
    </location>
</feature>
<dbReference type="SMART" id="SM00248">
    <property type="entry name" value="ANK"/>
    <property type="match status" value="6"/>
</dbReference>
<dbReference type="SUPFAM" id="SSF48403">
    <property type="entry name" value="Ankyrin repeat"/>
    <property type="match status" value="1"/>
</dbReference>
<protein>
    <submittedName>
        <fullName evidence="6">Uncharacterized protein</fullName>
    </submittedName>
</protein>
<dbReference type="InterPro" id="IPR036770">
    <property type="entry name" value="Ankyrin_rpt-contain_sf"/>
</dbReference>
<feature type="compositionally biased region" description="Pro residues" evidence="5">
    <location>
        <begin position="163"/>
        <end position="178"/>
    </location>
</feature>
<dbReference type="Gene3D" id="1.25.40.20">
    <property type="entry name" value="Ankyrin repeat-containing domain"/>
    <property type="match status" value="1"/>
</dbReference>
<dbReference type="EMBL" id="LK023386">
    <property type="protein sequence ID" value="CDS14241.1"/>
    <property type="molecule type" value="Genomic_DNA"/>
</dbReference>
<dbReference type="AlphaFoldDB" id="A0A077X313"/>